<gene>
    <name evidence="6" type="ORF">DM02DRAFT_636751</name>
</gene>
<dbReference type="Gene3D" id="3.20.20.30">
    <property type="entry name" value="Luciferase-like domain"/>
    <property type="match status" value="1"/>
</dbReference>
<evidence type="ECO:0000256" key="2">
    <source>
        <dbReference type="ARBA" id="ARBA00022643"/>
    </source>
</evidence>
<keyword evidence="2" id="KW-0288">FMN</keyword>
<proteinExistence type="predicted"/>
<evidence type="ECO:0000256" key="5">
    <source>
        <dbReference type="SAM" id="MobiDB-lite"/>
    </source>
</evidence>
<keyword evidence="4" id="KW-0503">Monooxygenase</keyword>
<dbReference type="EMBL" id="KZ806243">
    <property type="protein sequence ID" value="PVH90531.1"/>
    <property type="molecule type" value="Genomic_DNA"/>
</dbReference>
<keyword evidence="3" id="KW-0560">Oxidoreductase</keyword>
<dbReference type="GO" id="GO:0016705">
    <property type="term" value="F:oxidoreductase activity, acting on paired donors, with incorporation or reduction of molecular oxygen"/>
    <property type="evidence" value="ECO:0007669"/>
    <property type="project" value="InterPro"/>
</dbReference>
<keyword evidence="1" id="KW-0285">Flavoprotein</keyword>
<feature type="region of interest" description="Disordered" evidence="5">
    <location>
        <begin position="1"/>
        <end position="27"/>
    </location>
</feature>
<dbReference type="OrthoDB" id="5561043at2759"/>
<dbReference type="STRING" id="97972.A0A2V1CXY9"/>
<evidence type="ECO:0000256" key="4">
    <source>
        <dbReference type="ARBA" id="ARBA00023033"/>
    </source>
</evidence>
<protein>
    <submittedName>
        <fullName evidence="6">Uncharacterized protein</fullName>
    </submittedName>
</protein>
<evidence type="ECO:0000256" key="3">
    <source>
        <dbReference type="ARBA" id="ARBA00023002"/>
    </source>
</evidence>
<keyword evidence="7" id="KW-1185">Reference proteome</keyword>
<evidence type="ECO:0000256" key="1">
    <source>
        <dbReference type="ARBA" id="ARBA00022630"/>
    </source>
</evidence>
<dbReference type="PANTHER" id="PTHR30011">
    <property type="entry name" value="ALKANESULFONATE MONOOXYGENASE-RELATED"/>
    <property type="match status" value="1"/>
</dbReference>
<evidence type="ECO:0000313" key="7">
    <source>
        <dbReference type="Proteomes" id="UP000244855"/>
    </source>
</evidence>
<dbReference type="InterPro" id="IPR051260">
    <property type="entry name" value="Diverse_substr_monoxygenases"/>
</dbReference>
<dbReference type="SUPFAM" id="SSF51679">
    <property type="entry name" value="Bacterial luciferase-like"/>
    <property type="match status" value="1"/>
</dbReference>
<dbReference type="Proteomes" id="UP000244855">
    <property type="component" value="Unassembled WGS sequence"/>
</dbReference>
<dbReference type="GO" id="GO:0004497">
    <property type="term" value="F:monooxygenase activity"/>
    <property type="evidence" value="ECO:0007669"/>
    <property type="project" value="UniProtKB-KW"/>
</dbReference>
<organism evidence="6 7">
    <name type="scientific">Periconia macrospinosa</name>
    <dbReference type="NCBI Taxonomy" id="97972"/>
    <lineage>
        <taxon>Eukaryota</taxon>
        <taxon>Fungi</taxon>
        <taxon>Dikarya</taxon>
        <taxon>Ascomycota</taxon>
        <taxon>Pezizomycotina</taxon>
        <taxon>Dothideomycetes</taxon>
        <taxon>Pleosporomycetidae</taxon>
        <taxon>Pleosporales</taxon>
        <taxon>Massarineae</taxon>
        <taxon>Periconiaceae</taxon>
        <taxon>Periconia</taxon>
    </lineage>
</organism>
<dbReference type="PANTHER" id="PTHR30011:SF16">
    <property type="entry name" value="C2H2 FINGER DOMAIN TRANSCRIPTION FACTOR (EUROFUNG)-RELATED"/>
    <property type="match status" value="1"/>
</dbReference>
<sequence>MAIWLDEELPTSFDDPRPETFSPAQRERLLARPKDVTSWTPRTLGQYQTIDGSGNFYVGSGKSIADTMEEWITPSEVDGFNIGHVAVPEAWEDVVEFLLLELKARVWLGQIGGEKYPVPGGTARENLNGVK</sequence>
<evidence type="ECO:0000313" key="6">
    <source>
        <dbReference type="EMBL" id="PVH90531.1"/>
    </source>
</evidence>
<dbReference type="AlphaFoldDB" id="A0A2V1CXY9"/>
<name>A0A2V1CXY9_9PLEO</name>
<accession>A0A2V1CXY9</accession>
<reference evidence="6 7" key="1">
    <citation type="journal article" date="2018" name="Sci. Rep.">
        <title>Comparative genomics provides insights into the lifestyle and reveals functional heterogeneity of dark septate endophytic fungi.</title>
        <authorList>
            <person name="Knapp D.G."/>
            <person name="Nemeth J.B."/>
            <person name="Barry K."/>
            <person name="Hainaut M."/>
            <person name="Henrissat B."/>
            <person name="Johnson J."/>
            <person name="Kuo A."/>
            <person name="Lim J.H.P."/>
            <person name="Lipzen A."/>
            <person name="Nolan M."/>
            <person name="Ohm R.A."/>
            <person name="Tamas L."/>
            <person name="Grigoriev I.V."/>
            <person name="Spatafora J.W."/>
            <person name="Nagy L.G."/>
            <person name="Kovacs G.M."/>
        </authorList>
    </citation>
    <scope>NUCLEOTIDE SEQUENCE [LARGE SCALE GENOMIC DNA]</scope>
    <source>
        <strain evidence="6 7">DSE2036</strain>
    </source>
</reference>
<dbReference type="InterPro" id="IPR036661">
    <property type="entry name" value="Luciferase-like_sf"/>
</dbReference>